<dbReference type="Proteomes" id="UP000504612">
    <property type="component" value="Unplaced"/>
</dbReference>
<accession>A0A6J1V4A1</accession>
<keyword evidence="10 14" id="KW-0675">Receptor</keyword>
<evidence type="ECO:0000256" key="11">
    <source>
        <dbReference type="ARBA" id="ARBA00023180"/>
    </source>
</evidence>
<comment type="subcellular location">
    <subcellularLocation>
        <location evidence="1">Cell projection</location>
        <location evidence="1">Cilium membrane</location>
        <topology evidence="1">Multi-pass membrane protein</topology>
    </subcellularLocation>
</comment>
<keyword evidence="11" id="KW-0325">Glycoprotein</keyword>
<name>A0A6J1V4A1_9SAUR</name>
<dbReference type="GeneID" id="113421415"/>
<dbReference type="PRINTS" id="PR00237">
    <property type="entry name" value="GPCRRHODOPSN"/>
</dbReference>
<protein>
    <submittedName>
        <fullName evidence="18">G-protein coupled receptor 161</fullName>
    </submittedName>
</protein>
<keyword evidence="3" id="KW-1003">Cell membrane</keyword>
<evidence type="ECO:0000256" key="6">
    <source>
        <dbReference type="ARBA" id="ARBA00023040"/>
    </source>
</evidence>
<comment type="similarity">
    <text evidence="14">Belongs to the G-protein coupled receptor 1 family.</text>
</comment>
<evidence type="ECO:0000256" key="4">
    <source>
        <dbReference type="ARBA" id="ARBA00022692"/>
    </source>
</evidence>
<dbReference type="Pfam" id="PF00001">
    <property type="entry name" value="7tm_1"/>
    <property type="match status" value="1"/>
</dbReference>
<feature type="transmembrane region" description="Helical" evidence="15">
    <location>
        <begin position="122"/>
        <end position="142"/>
    </location>
</feature>
<dbReference type="KEGG" id="nss:113421415"/>
<dbReference type="CTD" id="23432"/>
<feature type="transmembrane region" description="Helical" evidence="15">
    <location>
        <begin position="162"/>
        <end position="180"/>
    </location>
</feature>
<keyword evidence="4 14" id="KW-0812">Transmembrane</keyword>
<evidence type="ECO:0000313" key="18">
    <source>
        <dbReference type="RefSeq" id="XP_026537570.1"/>
    </source>
</evidence>
<sequence length="377" mass="40878">MDEKEGGSDYFSGPRLTVTVGGPGGRNLNPFARIGNGVAGLHESSSVKADTQHVLVALTMSINLSLSKENVSENLTLLEEGAGRVTESIAIIIIAIFICLGNLVIVLTLYKKSYLLTLSNKFVFSLTLSNFLLSLLVLPFVVTSSIRREWIFGVVWCNFSALLYMLISSASMLTLGLIAIDRYYAVLYPMVYPMKITGNRAFVAIVYVWLHSLIGCLPPLFDLGLSPHLTVLMAGERTLGHSSSTGDTGFSCSQDSGTDVMLLEDYSSDGINHPHCVYPHRRSSVTFEDEVEQIKEAAKNSILHVKAEVHKSLDSYASSLAKAIETDVRITLFGGDVLSGSLFPARTVAGNNGSARRGGKVHIGQKIQLQSIEEVNT</sequence>
<evidence type="ECO:0000256" key="2">
    <source>
        <dbReference type="ARBA" id="ARBA00022473"/>
    </source>
</evidence>
<dbReference type="PROSITE" id="PS00237">
    <property type="entry name" value="G_PROTEIN_RECEP_F1_1"/>
    <property type="match status" value="1"/>
</dbReference>
<keyword evidence="17" id="KW-1185">Reference proteome</keyword>
<evidence type="ECO:0000259" key="16">
    <source>
        <dbReference type="PROSITE" id="PS50262"/>
    </source>
</evidence>
<dbReference type="InterPro" id="IPR017452">
    <property type="entry name" value="GPCR_Rhodpsn_7TM"/>
</dbReference>
<evidence type="ECO:0000256" key="8">
    <source>
        <dbReference type="ARBA" id="ARBA00023136"/>
    </source>
</evidence>
<dbReference type="AlphaFoldDB" id="A0A6J1V4A1"/>
<feature type="transmembrane region" description="Helical" evidence="15">
    <location>
        <begin position="201"/>
        <end position="221"/>
    </location>
</feature>
<evidence type="ECO:0000313" key="17">
    <source>
        <dbReference type="Proteomes" id="UP000504612"/>
    </source>
</evidence>
<keyword evidence="7" id="KW-0969">Cilium</keyword>
<evidence type="ECO:0000256" key="1">
    <source>
        <dbReference type="ARBA" id="ARBA00004272"/>
    </source>
</evidence>
<dbReference type="GO" id="GO:0055037">
    <property type="term" value="C:recycling endosome"/>
    <property type="evidence" value="ECO:0007669"/>
    <property type="project" value="TreeGrafter"/>
</dbReference>
<evidence type="ECO:0000256" key="12">
    <source>
        <dbReference type="ARBA" id="ARBA00023224"/>
    </source>
</evidence>
<keyword evidence="8 15" id="KW-0472">Membrane</keyword>
<dbReference type="PROSITE" id="PS50262">
    <property type="entry name" value="G_PROTEIN_RECEP_F1_2"/>
    <property type="match status" value="1"/>
</dbReference>
<evidence type="ECO:0000256" key="3">
    <source>
        <dbReference type="ARBA" id="ARBA00022475"/>
    </source>
</evidence>
<keyword evidence="6 14" id="KW-0297">G-protein coupled receptor</keyword>
<keyword evidence="13" id="KW-0966">Cell projection</keyword>
<evidence type="ECO:0000256" key="15">
    <source>
        <dbReference type="SAM" id="Phobius"/>
    </source>
</evidence>
<evidence type="ECO:0000256" key="13">
    <source>
        <dbReference type="ARBA" id="ARBA00023273"/>
    </source>
</evidence>
<keyword evidence="5 15" id="KW-1133">Transmembrane helix</keyword>
<keyword evidence="9" id="KW-1015">Disulfide bond</keyword>
<keyword evidence="2" id="KW-0217">Developmental protein</keyword>
<dbReference type="PANTHER" id="PTHR22752">
    <property type="entry name" value="G PROTEIN-COUPLED RECEPTOR"/>
    <property type="match status" value="1"/>
</dbReference>
<dbReference type="PANTHER" id="PTHR22752:SF10">
    <property type="entry name" value="G-PROTEIN COUPLED RECEPTOR 161"/>
    <property type="match status" value="1"/>
</dbReference>
<dbReference type="RefSeq" id="XP_026537570.1">
    <property type="nucleotide sequence ID" value="XM_026681785.1"/>
</dbReference>
<keyword evidence="12 14" id="KW-0807">Transducer</keyword>
<evidence type="ECO:0000256" key="10">
    <source>
        <dbReference type="ARBA" id="ARBA00023170"/>
    </source>
</evidence>
<dbReference type="SUPFAM" id="SSF81321">
    <property type="entry name" value="Family A G protein-coupled receptor-like"/>
    <property type="match status" value="1"/>
</dbReference>
<evidence type="ECO:0000256" key="14">
    <source>
        <dbReference type="RuleBase" id="RU000688"/>
    </source>
</evidence>
<evidence type="ECO:0000256" key="5">
    <source>
        <dbReference type="ARBA" id="ARBA00022989"/>
    </source>
</evidence>
<evidence type="ECO:0000256" key="7">
    <source>
        <dbReference type="ARBA" id="ARBA00023069"/>
    </source>
</evidence>
<dbReference type="Gene3D" id="1.20.1070.10">
    <property type="entry name" value="Rhodopsin 7-helix transmembrane proteins"/>
    <property type="match status" value="1"/>
</dbReference>
<proteinExistence type="inferred from homology"/>
<gene>
    <name evidence="18" type="primary">GPR161</name>
</gene>
<evidence type="ECO:0000256" key="9">
    <source>
        <dbReference type="ARBA" id="ARBA00023157"/>
    </source>
</evidence>
<organism evidence="17 18">
    <name type="scientific">Notechis scutatus</name>
    <name type="common">mainland tiger snake</name>
    <dbReference type="NCBI Taxonomy" id="8663"/>
    <lineage>
        <taxon>Eukaryota</taxon>
        <taxon>Metazoa</taxon>
        <taxon>Chordata</taxon>
        <taxon>Craniata</taxon>
        <taxon>Vertebrata</taxon>
        <taxon>Euteleostomi</taxon>
        <taxon>Lepidosauria</taxon>
        <taxon>Squamata</taxon>
        <taxon>Bifurcata</taxon>
        <taxon>Unidentata</taxon>
        <taxon>Episquamata</taxon>
        <taxon>Toxicofera</taxon>
        <taxon>Serpentes</taxon>
        <taxon>Colubroidea</taxon>
        <taxon>Elapidae</taxon>
        <taxon>Hydrophiinae</taxon>
        <taxon>Notechis</taxon>
    </lineage>
</organism>
<dbReference type="GO" id="GO:0060170">
    <property type="term" value="C:ciliary membrane"/>
    <property type="evidence" value="ECO:0007669"/>
    <property type="project" value="UniProtKB-SubCell"/>
</dbReference>
<dbReference type="GO" id="GO:0004930">
    <property type="term" value="F:G protein-coupled receptor activity"/>
    <property type="evidence" value="ECO:0007669"/>
    <property type="project" value="UniProtKB-KW"/>
</dbReference>
<reference evidence="18" key="1">
    <citation type="submission" date="2025-08" db="UniProtKB">
        <authorList>
            <consortium name="RefSeq"/>
        </authorList>
    </citation>
    <scope>IDENTIFICATION</scope>
</reference>
<feature type="transmembrane region" description="Helical" evidence="15">
    <location>
        <begin position="89"/>
        <end position="110"/>
    </location>
</feature>
<dbReference type="InterPro" id="IPR000276">
    <property type="entry name" value="GPCR_Rhodpsn"/>
</dbReference>
<feature type="domain" description="G-protein coupled receptors family 1 profile" evidence="16">
    <location>
        <begin position="101"/>
        <end position="252"/>
    </location>
</feature>